<keyword evidence="2" id="KW-0560">Oxidoreductase</keyword>
<dbReference type="GO" id="GO:0016491">
    <property type="term" value="F:oxidoreductase activity"/>
    <property type="evidence" value="ECO:0007669"/>
    <property type="project" value="UniProtKB-KW"/>
</dbReference>
<dbReference type="Pfam" id="PF03446">
    <property type="entry name" value="NAD_binding_2"/>
    <property type="match status" value="1"/>
</dbReference>
<dbReference type="Gene3D" id="1.10.1040.10">
    <property type="entry name" value="N-(1-d-carboxylethyl)-l-norvaline Dehydrogenase, domain 2"/>
    <property type="match status" value="1"/>
</dbReference>
<sequence>MSADDQTLRLGYVGLGNIGRPMATRFVDAPGGLTVFDVDHLAVAELVDAGASAADSLSSLGKACDLVSICVRDDAQVRDVVDGLLPTLSEGSMVVVHSTISPETAADLASVCSASGVTLLDAPISGGAVGAKEGRLAIMVGGDRAAYDRAKPALALAGDMIVHAGDHAGDGTRMKLARNLLHFVSFTATTEAARLAEAAGIDIGKLGRVVRHTDAITGGAGAIMLRDTTAPIAPDDFWFGVFTHVRDLGEKDLGLALALADDLGVDLPLGRLALRDLAAGLGVPTNDSSDQGES</sequence>
<evidence type="ECO:0000256" key="1">
    <source>
        <dbReference type="ARBA" id="ARBA00009080"/>
    </source>
</evidence>
<evidence type="ECO:0000259" key="6">
    <source>
        <dbReference type="Pfam" id="PF14833"/>
    </source>
</evidence>
<comment type="similarity">
    <text evidence="1">Belongs to the HIBADH-related family.</text>
</comment>
<protein>
    <submittedName>
        <fullName evidence="7">Putative oxidoreductase</fullName>
    </submittedName>
</protein>
<comment type="caution">
    <text evidence="7">The sequence shown here is derived from an EMBL/GenBank/DDBJ whole genome shotgun (WGS) entry which is preliminary data.</text>
</comment>
<dbReference type="InterPro" id="IPR013328">
    <property type="entry name" value="6PGD_dom2"/>
</dbReference>
<dbReference type="SUPFAM" id="SSF51735">
    <property type="entry name" value="NAD(P)-binding Rossmann-fold domains"/>
    <property type="match status" value="1"/>
</dbReference>
<feature type="domain" description="6-phosphogluconate dehydrogenase NADP-binding" evidence="5">
    <location>
        <begin position="10"/>
        <end position="165"/>
    </location>
</feature>
<dbReference type="InterPro" id="IPR015815">
    <property type="entry name" value="HIBADH-related"/>
</dbReference>
<evidence type="ECO:0000313" key="7">
    <source>
        <dbReference type="EMBL" id="GAC81718.1"/>
    </source>
</evidence>
<accession>M3VCB4</accession>
<dbReference type="RefSeq" id="WP_008381688.1">
    <property type="nucleotide sequence ID" value="NZ_BAOP01000042.1"/>
</dbReference>
<reference evidence="7 8" key="1">
    <citation type="submission" date="2013-02" db="EMBL/GenBank/DDBJ databases">
        <title>Whole genome shotgun sequence of Gordonia malaquae NBRC 108250.</title>
        <authorList>
            <person name="Yoshida I."/>
            <person name="Hosoyama A."/>
            <person name="Tsuchikane K."/>
            <person name="Ando Y."/>
            <person name="Baba S."/>
            <person name="Ohji S."/>
            <person name="Hamada M."/>
            <person name="Tamura T."/>
            <person name="Yamazoe A."/>
            <person name="Yamazaki S."/>
            <person name="Fujita N."/>
        </authorList>
    </citation>
    <scope>NUCLEOTIDE SEQUENCE [LARGE SCALE GENOMIC DNA]</scope>
    <source>
        <strain evidence="7 8">NBRC 108250</strain>
    </source>
</reference>
<dbReference type="AlphaFoldDB" id="M3VCB4"/>
<name>M3VCB4_GORML</name>
<dbReference type="PANTHER" id="PTHR43060:SF15">
    <property type="entry name" value="3-HYDROXYISOBUTYRATE DEHYDROGENASE-LIKE 1, MITOCHONDRIAL-RELATED"/>
    <property type="match status" value="1"/>
</dbReference>
<dbReference type="InterPro" id="IPR036291">
    <property type="entry name" value="NAD(P)-bd_dom_sf"/>
</dbReference>
<evidence type="ECO:0000313" key="8">
    <source>
        <dbReference type="Proteomes" id="UP000035009"/>
    </source>
</evidence>
<evidence type="ECO:0000259" key="5">
    <source>
        <dbReference type="Pfam" id="PF03446"/>
    </source>
</evidence>
<keyword evidence="3" id="KW-0520">NAD</keyword>
<dbReference type="PANTHER" id="PTHR43060">
    <property type="entry name" value="3-HYDROXYISOBUTYRATE DEHYDROGENASE-LIKE 1, MITOCHONDRIAL-RELATED"/>
    <property type="match status" value="1"/>
</dbReference>
<dbReference type="InterPro" id="IPR029154">
    <property type="entry name" value="HIBADH-like_NADP-bd"/>
</dbReference>
<proteinExistence type="inferred from homology"/>
<evidence type="ECO:0000256" key="3">
    <source>
        <dbReference type="ARBA" id="ARBA00023027"/>
    </source>
</evidence>
<dbReference type="SUPFAM" id="SSF48179">
    <property type="entry name" value="6-phosphogluconate dehydrogenase C-terminal domain-like"/>
    <property type="match status" value="1"/>
</dbReference>
<dbReference type="eggNOG" id="COG2084">
    <property type="taxonomic scope" value="Bacteria"/>
</dbReference>
<dbReference type="EMBL" id="BAOP01000042">
    <property type="protein sequence ID" value="GAC81718.1"/>
    <property type="molecule type" value="Genomic_DNA"/>
</dbReference>
<evidence type="ECO:0000256" key="2">
    <source>
        <dbReference type="ARBA" id="ARBA00023002"/>
    </source>
</evidence>
<dbReference type="STRING" id="410332.SAMN04488550_3659"/>
<dbReference type="Proteomes" id="UP000035009">
    <property type="component" value="Unassembled WGS sequence"/>
</dbReference>
<feature type="active site" evidence="4">
    <location>
        <position position="175"/>
    </location>
</feature>
<dbReference type="InterPro" id="IPR006115">
    <property type="entry name" value="6PGDH_NADP-bd"/>
</dbReference>
<dbReference type="Gene3D" id="3.40.50.720">
    <property type="entry name" value="NAD(P)-binding Rossmann-like Domain"/>
    <property type="match status" value="1"/>
</dbReference>
<dbReference type="InterPro" id="IPR008927">
    <property type="entry name" value="6-PGluconate_DH-like_C_sf"/>
</dbReference>
<dbReference type="PIRSF" id="PIRSF000103">
    <property type="entry name" value="HIBADH"/>
    <property type="match status" value="1"/>
</dbReference>
<feature type="domain" description="3-hydroxyisobutyrate dehydrogenase-like NAD-binding" evidence="6">
    <location>
        <begin position="169"/>
        <end position="275"/>
    </location>
</feature>
<dbReference type="GO" id="GO:0051287">
    <property type="term" value="F:NAD binding"/>
    <property type="evidence" value="ECO:0007669"/>
    <property type="project" value="InterPro"/>
</dbReference>
<dbReference type="GO" id="GO:0050661">
    <property type="term" value="F:NADP binding"/>
    <property type="evidence" value="ECO:0007669"/>
    <property type="project" value="InterPro"/>
</dbReference>
<keyword evidence="8" id="KW-1185">Reference proteome</keyword>
<dbReference type="Pfam" id="PF14833">
    <property type="entry name" value="NAD_binding_11"/>
    <property type="match status" value="1"/>
</dbReference>
<evidence type="ECO:0000256" key="4">
    <source>
        <dbReference type="PIRSR" id="PIRSR000103-1"/>
    </source>
</evidence>
<gene>
    <name evidence="7" type="ORF">GM1_042_00340</name>
</gene>
<organism evidence="7 8">
    <name type="scientific">Gordonia malaquae NBRC 108250</name>
    <dbReference type="NCBI Taxonomy" id="1223542"/>
    <lineage>
        <taxon>Bacteria</taxon>
        <taxon>Bacillati</taxon>
        <taxon>Actinomycetota</taxon>
        <taxon>Actinomycetes</taxon>
        <taxon>Mycobacteriales</taxon>
        <taxon>Gordoniaceae</taxon>
        <taxon>Gordonia</taxon>
    </lineage>
</organism>